<feature type="compositionally biased region" description="Basic and acidic residues" evidence="1">
    <location>
        <begin position="53"/>
        <end position="69"/>
    </location>
</feature>
<sequence length="277" mass="30203">MLPGPSLDAASSESLVQGPNAEKGPMLDGINPSSICIAETPDLTVEQTRSTTKRSEEVVDGRERHERLASIRLPPKPRNDSRPARQPWLRNRRNSSEARQSGTLTRARGADNSDSMQCLCVPDHVPGKPTSHNPVLCSYWRSPPTNGLETVHELAVSSCVLYLCTGTGVCPQFRYVPPPHRPGSGFLRGNSAGRVAPPRRSMNRPVQNLILMGEWRGSGTCKAGVWWAGQGHDSLKEVIYAYTTVTDLLESPFSAAGRFGSCEYQTAIAKSSEMNCM</sequence>
<keyword evidence="3" id="KW-1185">Reference proteome</keyword>
<organism evidence="2 3">
    <name type="scientific">Triangularia verruculosa</name>
    <dbReference type="NCBI Taxonomy" id="2587418"/>
    <lineage>
        <taxon>Eukaryota</taxon>
        <taxon>Fungi</taxon>
        <taxon>Dikarya</taxon>
        <taxon>Ascomycota</taxon>
        <taxon>Pezizomycotina</taxon>
        <taxon>Sordariomycetes</taxon>
        <taxon>Sordariomycetidae</taxon>
        <taxon>Sordariales</taxon>
        <taxon>Podosporaceae</taxon>
        <taxon>Triangularia</taxon>
    </lineage>
</organism>
<feature type="region of interest" description="Disordered" evidence="1">
    <location>
        <begin position="1"/>
        <end position="115"/>
    </location>
</feature>
<gene>
    <name evidence="2" type="ORF">QBC40DRAFT_292526</name>
</gene>
<evidence type="ECO:0000256" key="1">
    <source>
        <dbReference type="SAM" id="MobiDB-lite"/>
    </source>
</evidence>
<reference evidence="2" key="2">
    <citation type="submission" date="2023-05" db="EMBL/GenBank/DDBJ databases">
        <authorList>
            <consortium name="Lawrence Berkeley National Laboratory"/>
            <person name="Steindorff A."/>
            <person name="Hensen N."/>
            <person name="Bonometti L."/>
            <person name="Westerberg I."/>
            <person name="Brannstrom I.O."/>
            <person name="Guillou S."/>
            <person name="Cros-Aarteil S."/>
            <person name="Calhoun S."/>
            <person name="Haridas S."/>
            <person name="Kuo A."/>
            <person name="Mondo S."/>
            <person name="Pangilinan J."/>
            <person name="Riley R."/>
            <person name="Labutti K."/>
            <person name="Andreopoulos B."/>
            <person name="Lipzen A."/>
            <person name="Chen C."/>
            <person name="Yanf M."/>
            <person name="Daum C."/>
            <person name="Ng V."/>
            <person name="Clum A."/>
            <person name="Ohm R."/>
            <person name="Martin F."/>
            <person name="Silar P."/>
            <person name="Natvig D."/>
            <person name="Lalanne C."/>
            <person name="Gautier V."/>
            <person name="Ament-Velasquez S.L."/>
            <person name="Kruys A."/>
            <person name="Hutchinson M.I."/>
            <person name="Powell A.J."/>
            <person name="Barry K."/>
            <person name="Miller A.N."/>
            <person name="Grigoriev I.V."/>
            <person name="Debuchy R."/>
            <person name="Gladieux P."/>
            <person name="Thoren M.H."/>
            <person name="Johannesson H."/>
        </authorList>
    </citation>
    <scope>NUCLEOTIDE SEQUENCE</scope>
    <source>
        <strain evidence="2">CBS 315.58</strain>
    </source>
</reference>
<proteinExistence type="predicted"/>
<reference evidence="2" key="1">
    <citation type="journal article" date="2023" name="Mol. Phylogenet. Evol.">
        <title>Genome-scale phylogeny and comparative genomics of the fungal order Sordariales.</title>
        <authorList>
            <person name="Hensen N."/>
            <person name="Bonometti L."/>
            <person name="Westerberg I."/>
            <person name="Brannstrom I.O."/>
            <person name="Guillou S."/>
            <person name="Cros-Aarteil S."/>
            <person name="Calhoun S."/>
            <person name="Haridas S."/>
            <person name="Kuo A."/>
            <person name="Mondo S."/>
            <person name="Pangilinan J."/>
            <person name="Riley R."/>
            <person name="LaButti K."/>
            <person name="Andreopoulos B."/>
            <person name="Lipzen A."/>
            <person name="Chen C."/>
            <person name="Yan M."/>
            <person name="Daum C."/>
            <person name="Ng V."/>
            <person name="Clum A."/>
            <person name="Steindorff A."/>
            <person name="Ohm R.A."/>
            <person name="Martin F."/>
            <person name="Silar P."/>
            <person name="Natvig D.O."/>
            <person name="Lalanne C."/>
            <person name="Gautier V."/>
            <person name="Ament-Velasquez S.L."/>
            <person name="Kruys A."/>
            <person name="Hutchinson M.I."/>
            <person name="Powell A.J."/>
            <person name="Barry K."/>
            <person name="Miller A.N."/>
            <person name="Grigoriev I.V."/>
            <person name="Debuchy R."/>
            <person name="Gladieux P."/>
            <person name="Hiltunen Thoren M."/>
            <person name="Johannesson H."/>
        </authorList>
    </citation>
    <scope>NUCLEOTIDE SEQUENCE</scope>
    <source>
        <strain evidence="2">CBS 315.58</strain>
    </source>
</reference>
<protein>
    <submittedName>
        <fullName evidence="2">Uncharacterized protein</fullName>
    </submittedName>
</protein>
<name>A0AAN6XPQ2_9PEZI</name>
<dbReference type="EMBL" id="MU863880">
    <property type="protein sequence ID" value="KAK4204663.1"/>
    <property type="molecule type" value="Genomic_DNA"/>
</dbReference>
<accession>A0AAN6XPQ2</accession>
<dbReference type="Proteomes" id="UP001303160">
    <property type="component" value="Unassembled WGS sequence"/>
</dbReference>
<dbReference type="AlphaFoldDB" id="A0AAN6XPQ2"/>
<evidence type="ECO:0000313" key="2">
    <source>
        <dbReference type="EMBL" id="KAK4204663.1"/>
    </source>
</evidence>
<evidence type="ECO:0000313" key="3">
    <source>
        <dbReference type="Proteomes" id="UP001303160"/>
    </source>
</evidence>
<comment type="caution">
    <text evidence="2">The sequence shown here is derived from an EMBL/GenBank/DDBJ whole genome shotgun (WGS) entry which is preliminary data.</text>
</comment>